<proteinExistence type="predicted"/>
<protein>
    <submittedName>
        <fullName evidence="1">Uncharacterized protein</fullName>
    </submittedName>
</protein>
<name>A0ABP0YQY2_9ROSI</name>
<sequence>MISSLEELSANSWCAPHKTDLIFGTRDECCEGAERESGGDGRRDLVRDWKEKELRRLVREIIPHSVVRLSTVAGERTSALLSDERCCRGTPIFGIYFPRWMNY</sequence>
<keyword evidence="2" id="KW-1185">Reference proteome</keyword>
<accession>A0ABP0YQY2</accession>
<evidence type="ECO:0000313" key="2">
    <source>
        <dbReference type="Proteomes" id="UP001642487"/>
    </source>
</evidence>
<dbReference type="Proteomes" id="UP001642487">
    <property type="component" value="Chromosome 4"/>
</dbReference>
<reference evidence="1 2" key="1">
    <citation type="submission" date="2024-03" db="EMBL/GenBank/DDBJ databases">
        <authorList>
            <person name="Gkanogiannis A."/>
            <person name="Becerra Lopez-Lavalle L."/>
        </authorList>
    </citation>
    <scope>NUCLEOTIDE SEQUENCE [LARGE SCALE GENOMIC DNA]</scope>
</reference>
<organism evidence="1 2">
    <name type="scientific">Citrullus colocynthis</name>
    <name type="common">colocynth</name>
    <dbReference type="NCBI Taxonomy" id="252529"/>
    <lineage>
        <taxon>Eukaryota</taxon>
        <taxon>Viridiplantae</taxon>
        <taxon>Streptophyta</taxon>
        <taxon>Embryophyta</taxon>
        <taxon>Tracheophyta</taxon>
        <taxon>Spermatophyta</taxon>
        <taxon>Magnoliopsida</taxon>
        <taxon>eudicotyledons</taxon>
        <taxon>Gunneridae</taxon>
        <taxon>Pentapetalae</taxon>
        <taxon>rosids</taxon>
        <taxon>fabids</taxon>
        <taxon>Cucurbitales</taxon>
        <taxon>Cucurbitaceae</taxon>
        <taxon>Benincaseae</taxon>
        <taxon>Citrullus</taxon>
    </lineage>
</organism>
<dbReference type="EMBL" id="OZ021738">
    <property type="protein sequence ID" value="CAK9320917.1"/>
    <property type="molecule type" value="Genomic_DNA"/>
</dbReference>
<gene>
    <name evidence="1" type="ORF">CITCOLO1_LOCUS12973</name>
</gene>
<evidence type="ECO:0000313" key="1">
    <source>
        <dbReference type="EMBL" id="CAK9320917.1"/>
    </source>
</evidence>